<dbReference type="GO" id="GO:0003677">
    <property type="term" value="F:DNA binding"/>
    <property type="evidence" value="ECO:0007669"/>
    <property type="project" value="UniProtKB-KW"/>
</dbReference>
<dbReference type="Gene3D" id="3.30.1490.30">
    <property type="match status" value="1"/>
</dbReference>
<dbReference type="InterPro" id="IPR031660">
    <property type="entry name" value="TOPRIM_C"/>
</dbReference>
<keyword evidence="11" id="KW-1185">Reference proteome</keyword>
<dbReference type="GO" id="GO:0005634">
    <property type="term" value="C:nucleus"/>
    <property type="evidence" value="ECO:0007669"/>
    <property type="project" value="TreeGrafter"/>
</dbReference>
<dbReference type="InterPro" id="IPR013760">
    <property type="entry name" value="Topo_IIA-like_dom_sf"/>
</dbReference>
<keyword evidence="7" id="KW-0238">DNA-binding</keyword>
<keyword evidence="8" id="KW-0413">Isomerase</keyword>
<name>A0A067LG24_JATCU</name>
<protein>
    <recommendedName>
        <fullName evidence="3">DNA topoisomerase (ATP-hydrolyzing)</fullName>
        <ecNumber evidence="3">5.6.2.2</ecNumber>
    </recommendedName>
</protein>
<dbReference type="EC" id="5.6.2.2" evidence="3"/>
<sequence length="148" mass="17064">MPEYYAWSDSLMGNASSWTIKYYKGLGTNNQKEGKEYFKDIEKDKKVFIWMDDRDGNAIVLAFMADFQRSIPSMIDGLQPTQRKILLSCFKRNLVKDINFIYKAIMKTFGFDQFSKPPIHGSKNLKPKPSRNLFDVVPVLASSGSNRF</sequence>
<evidence type="ECO:0000256" key="1">
    <source>
        <dbReference type="ARBA" id="ARBA00000185"/>
    </source>
</evidence>
<evidence type="ECO:0000256" key="3">
    <source>
        <dbReference type="ARBA" id="ARBA00012895"/>
    </source>
</evidence>
<dbReference type="STRING" id="180498.A0A067LG24"/>
<evidence type="ECO:0000256" key="4">
    <source>
        <dbReference type="ARBA" id="ARBA00022741"/>
    </source>
</evidence>
<accession>A0A067LG24</accession>
<evidence type="ECO:0000256" key="5">
    <source>
        <dbReference type="ARBA" id="ARBA00022840"/>
    </source>
</evidence>
<dbReference type="Pfam" id="PF16898">
    <property type="entry name" value="TOPRIM_C"/>
    <property type="match status" value="1"/>
</dbReference>
<dbReference type="GO" id="GO:0006265">
    <property type="term" value="P:DNA topological change"/>
    <property type="evidence" value="ECO:0007669"/>
    <property type="project" value="InterPro"/>
</dbReference>
<proteinExistence type="predicted"/>
<dbReference type="PANTHER" id="PTHR10169">
    <property type="entry name" value="DNA TOPOISOMERASE/GYRASE"/>
    <property type="match status" value="1"/>
</dbReference>
<evidence type="ECO:0000256" key="2">
    <source>
        <dbReference type="ARBA" id="ARBA00001946"/>
    </source>
</evidence>
<dbReference type="GO" id="GO:0003918">
    <property type="term" value="F:DNA topoisomerase type II (double strand cut, ATP-hydrolyzing) activity"/>
    <property type="evidence" value="ECO:0007669"/>
    <property type="project" value="UniProtKB-EC"/>
</dbReference>
<evidence type="ECO:0000259" key="9">
    <source>
        <dbReference type="Pfam" id="PF16898"/>
    </source>
</evidence>
<dbReference type="GO" id="GO:0000819">
    <property type="term" value="P:sister chromatid segregation"/>
    <property type="evidence" value="ECO:0007669"/>
    <property type="project" value="TreeGrafter"/>
</dbReference>
<dbReference type="SUPFAM" id="SSF56719">
    <property type="entry name" value="Type II DNA topoisomerase"/>
    <property type="match status" value="1"/>
</dbReference>
<comment type="catalytic activity">
    <reaction evidence="1">
        <text>ATP-dependent breakage, passage and rejoining of double-stranded DNA.</text>
        <dbReference type="EC" id="5.6.2.2"/>
    </reaction>
</comment>
<dbReference type="AlphaFoldDB" id="A0A067LG24"/>
<reference evidence="10 11" key="1">
    <citation type="journal article" date="2014" name="PLoS ONE">
        <title>Global Analysis of Gene Expression Profiles in Physic Nut (Jatropha curcas L.) Seedlings Exposed to Salt Stress.</title>
        <authorList>
            <person name="Zhang L."/>
            <person name="Zhang C."/>
            <person name="Wu P."/>
            <person name="Chen Y."/>
            <person name="Li M."/>
            <person name="Jiang H."/>
            <person name="Wu G."/>
        </authorList>
    </citation>
    <scope>NUCLEOTIDE SEQUENCE [LARGE SCALE GENOMIC DNA]</scope>
    <source>
        <strain evidence="11">cv. GZQX0401</strain>
        <tissue evidence="10">Young leaves</tissue>
    </source>
</reference>
<evidence type="ECO:0000313" key="11">
    <source>
        <dbReference type="Proteomes" id="UP000027138"/>
    </source>
</evidence>
<dbReference type="GO" id="GO:0000712">
    <property type="term" value="P:resolution of meiotic recombination intermediates"/>
    <property type="evidence" value="ECO:0007669"/>
    <property type="project" value="TreeGrafter"/>
</dbReference>
<evidence type="ECO:0000313" key="10">
    <source>
        <dbReference type="EMBL" id="KDP43505.1"/>
    </source>
</evidence>
<evidence type="ECO:0000256" key="8">
    <source>
        <dbReference type="ARBA" id="ARBA00023235"/>
    </source>
</evidence>
<feature type="domain" description="C-terminal associated" evidence="9">
    <location>
        <begin position="1"/>
        <end position="69"/>
    </location>
</feature>
<dbReference type="Gene3D" id="3.90.199.10">
    <property type="entry name" value="Topoisomerase II, domain 5"/>
    <property type="match status" value="1"/>
</dbReference>
<keyword evidence="5" id="KW-0067">ATP-binding</keyword>
<dbReference type="GO" id="GO:0005524">
    <property type="term" value="F:ATP binding"/>
    <property type="evidence" value="ECO:0007669"/>
    <property type="project" value="UniProtKB-KW"/>
</dbReference>
<keyword evidence="4" id="KW-0547">Nucleotide-binding</keyword>
<dbReference type="EMBL" id="KK914267">
    <property type="protein sequence ID" value="KDP43505.1"/>
    <property type="molecule type" value="Genomic_DNA"/>
</dbReference>
<organism evidence="10 11">
    <name type="scientific">Jatropha curcas</name>
    <name type="common">Barbados nut</name>
    <dbReference type="NCBI Taxonomy" id="180498"/>
    <lineage>
        <taxon>Eukaryota</taxon>
        <taxon>Viridiplantae</taxon>
        <taxon>Streptophyta</taxon>
        <taxon>Embryophyta</taxon>
        <taxon>Tracheophyta</taxon>
        <taxon>Spermatophyta</taxon>
        <taxon>Magnoliopsida</taxon>
        <taxon>eudicotyledons</taxon>
        <taxon>Gunneridae</taxon>
        <taxon>Pentapetalae</taxon>
        <taxon>rosids</taxon>
        <taxon>fabids</taxon>
        <taxon>Malpighiales</taxon>
        <taxon>Euphorbiaceae</taxon>
        <taxon>Crotonoideae</taxon>
        <taxon>Jatropheae</taxon>
        <taxon>Jatropha</taxon>
    </lineage>
</organism>
<dbReference type="InterPro" id="IPR050634">
    <property type="entry name" value="DNA_Topoisomerase_II"/>
</dbReference>
<dbReference type="InterPro" id="IPR013758">
    <property type="entry name" value="Topo_IIA_A/C_ab"/>
</dbReference>
<comment type="cofactor">
    <cofactor evidence="2">
        <name>Mg(2+)</name>
        <dbReference type="ChEBI" id="CHEBI:18420"/>
    </cofactor>
</comment>
<dbReference type="OrthoDB" id="1710944at2759"/>
<evidence type="ECO:0000256" key="7">
    <source>
        <dbReference type="ARBA" id="ARBA00023125"/>
    </source>
</evidence>
<dbReference type="PANTHER" id="PTHR10169:SF38">
    <property type="entry name" value="DNA TOPOISOMERASE 2"/>
    <property type="match status" value="1"/>
</dbReference>
<dbReference type="Proteomes" id="UP000027138">
    <property type="component" value="Unassembled WGS sequence"/>
</dbReference>
<evidence type="ECO:0000256" key="6">
    <source>
        <dbReference type="ARBA" id="ARBA00023029"/>
    </source>
</evidence>
<gene>
    <name evidence="10" type="ORF">JCGZ_16792</name>
</gene>
<keyword evidence="6" id="KW-0799">Topoisomerase</keyword>